<feature type="domain" description="Beta-ketoacyl synthase-like N-terminal" evidence="1">
    <location>
        <begin position="7"/>
        <end position="151"/>
    </location>
</feature>
<dbReference type="PANTHER" id="PTHR43775">
    <property type="entry name" value="FATTY ACID SYNTHASE"/>
    <property type="match status" value="1"/>
</dbReference>
<dbReference type="GO" id="GO:0006633">
    <property type="term" value="P:fatty acid biosynthetic process"/>
    <property type="evidence" value="ECO:0007669"/>
    <property type="project" value="TreeGrafter"/>
</dbReference>
<dbReference type="Gene3D" id="3.40.47.10">
    <property type="match status" value="1"/>
</dbReference>
<protein>
    <recommendedName>
        <fullName evidence="1">Beta-ketoacyl synthase-like N-terminal domain-containing protein</fullName>
    </recommendedName>
</protein>
<dbReference type="InterPro" id="IPR016039">
    <property type="entry name" value="Thiolase-like"/>
</dbReference>
<dbReference type="AlphaFoldDB" id="A0A9P0Q2P8"/>
<reference evidence="2" key="1">
    <citation type="submission" date="2022-03" db="EMBL/GenBank/DDBJ databases">
        <authorList>
            <person name="Sayadi A."/>
        </authorList>
    </citation>
    <scope>NUCLEOTIDE SEQUENCE</scope>
</reference>
<gene>
    <name evidence="2" type="ORF">ACAOBT_LOCUS29208</name>
</gene>
<comment type="caution">
    <text evidence="2">The sequence shown here is derived from an EMBL/GenBank/DDBJ whole genome shotgun (WGS) entry which is preliminary data.</text>
</comment>
<proteinExistence type="predicted"/>
<accession>A0A9P0Q2P8</accession>
<dbReference type="Proteomes" id="UP001152888">
    <property type="component" value="Unassembled WGS sequence"/>
</dbReference>
<sequence>MLDIIKEDVVISGIGAHFAKASNMEELKQRLYENQSQLTARWPQAAGGVCNMIGEVDSNHFDNSYFGIHRQQCTFMDPMHRLCLERTFEALLDAGVNPTEVRGKRIGVYIGSSIGENDNLFLESVVSGFGITGHSRAMMPNRVSYWLNLKGTFSFLFLLHTPTGEEV</sequence>
<dbReference type="EMBL" id="CAKOFQ010007698">
    <property type="protein sequence ID" value="CAH2006640.1"/>
    <property type="molecule type" value="Genomic_DNA"/>
</dbReference>
<name>A0A9P0Q2P8_ACAOB</name>
<keyword evidence="3" id="KW-1185">Reference proteome</keyword>
<organism evidence="2 3">
    <name type="scientific">Acanthoscelides obtectus</name>
    <name type="common">Bean weevil</name>
    <name type="synonym">Bruchus obtectus</name>
    <dbReference type="NCBI Taxonomy" id="200917"/>
    <lineage>
        <taxon>Eukaryota</taxon>
        <taxon>Metazoa</taxon>
        <taxon>Ecdysozoa</taxon>
        <taxon>Arthropoda</taxon>
        <taxon>Hexapoda</taxon>
        <taxon>Insecta</taxon>
        <taxon>Pterygota</taxon>
        <taxon>Neoptera</taxon>
        <taxon>Endopterygota</taxon>
        <taxon>Coleoptera</taxon>
        <taxon>Polyphaga</taxon>
        <taxon>Cucujiformia</taxon>
        <taxon>Chrysomeloidea</taxon>
        <taxon>Chrysomelidae</taxon>
        <taxon>Bruchinae</taxon>
        <taxon>Bruchini</taxon>
        <taxon>Acanthoscelides</taxon>
    </lineage>
</organism>
<dbReference type="PANTHER" id="PTHR43775:SF23">
    <property type="entry name" value="FATTY ACID SYNTHASE 3"/>
    <property type="match status" value="1"/>
</dbReference>
<evidence type="ECO:0000259" key="1">
    <source>
        <dbReference type="Pfam" id="PF00109"/>
    </source>
</evidence>
<dbReference type="InterPro" id="IPR050091">
    <property type="entry name" value="PKS_NRPS_Biosynth_Enz"/>
</dbReference>
<dbReference type="Pfam" id="PF00109">
    <property type="entry name" value="ketoacyl-synt"/>
    <property type="match status" value="1"/>
</dbReference>
<dbReference type="OrthoDB" id="329835at2759"/>
<evidence type="ECO:0000313" key="2">
    <source>
        <dbReference type="EMBL" id="CAH2006640.1"/>
    </source>
</evidence>
<dbReference type="SUPFAM" id="SSF53901">
    <property type="entry name" value="Thiolase-like"/>
    <property type="match status" value="1"/>
</dbReference>
<dbReference type="InterPro" id="IPR014030">
    <property type="entry name" value="Ketoacyl_synth_N"/>
</dbReference>
<dbReference type="GO" id="GO:0004312">
    <property type="term" value="F:fatty acid synthase activity"/>
    <property type="evidence" value="ECO:0007669"/>
    <property type="project" value="TreeGrafter"/>
</dbReference>
<evidence type="ECO:0000313" key="3">
    <source>
        <dbReference type="Proteomes" id="UP001152888"/>
    </source>
</evidence>